<dbReference type="eggNOG" id="KOG1601">
    <property type="taxonomic scope" value="Eukaryota"/>
</dbReference>
<dbReference type="SUPFAM" id="SSF52172">
    <property type="entry name" value="CheY-like"/>
    <property type="match status" value="1"/>
</dbReference>
<dbReference type="STRING" id="4529.A0A0E0QIB5"/>
<dbReference type="PANTHER" id="PTHR43874:SF33">
    <property type="entry name" value="TWO-COMPONENT RESPONSE REGULATOR ORR8"/>
    <property type="match status" value="1"/>
</dbReference>
<accession>A0A0E0QIB5</accession>
<organism evidence="4 5">
    <name type="scientific">Oryza rufipogon</name>
    <name type="common">Brownbeard rice</name>
    <name type="synonym">Asian wild rice</name>
    <dbReference type="NCBI Taxonomy" id="4529"/>
    <lineage>
        <taxon>Eukaryota</taxon>
        <taxon>Viridiplantae</taxon>
        <taxon>Streptophyta</taxon>
        <taxon>Embryophyta</taxon>
        <taxon>Tracheophyta</taxon>
        <taxon>Spermatophyta</taxon>
        <taxon>Magnoliopsida</taxon>
        <taxon>Liliopsida</taxon>
        <taxon>Poales</taxon>
        <taxon>Poaceae</taxon>
        <taxon>BOP clade</taxon>
        <taxon>Oryzoideae</taxon>
        <taxon>Oryzeae</taxon>
        <taxon>Oryzinae</taxon>
        <taxon>Oryza</taxon>
    </lineage>
</organism>
<dbReference type="PANTHER" id="PTHR43874">
    <property type="entry name" value="TWO-COMPONENT RESPONSE REGULATOR"/>
    <property type="match status" value="1"/>
</dbReference>
<dbReference type="Gramene" id="ORUFI08G14640.1">
    <property type="protein sequence ID" value="ORUFI08G14640.1"/>
    <property type="gene ID" value="ORUFI08G14640"/>
</dbReference>
<reference evidence="5" key="1">
    <citation type="submission" date="2013-06" db="EMBL/GenBank/DDBJ databases">
        <authorList>
            <person name="Zhao Q."/>
        </authorList>
    </citation>
    <scope>NUCLEOTIDE SEQUENCE</scope>
    <source>
        <strain evidence="5">cv. W1943</strain>
    </source>
</reference>
<dbReference type="PROSITE" id="PS50110">
    <property type="entry name" value="RESPONSE_REGULATORY"/>
    <property type="match status" value="1"/>
</dbReference>
<dbReference type="InterPro" id="IPR045279">
    <property type="entry name" value="ARR-like"/>
</dbReference>
<dbReference type="Gene3D" id="3.40.50.2300">
    <property type="match status" value="1"/>
</dbReference>
<protein>
    <recommendedName>
        <fullName evidence="3">Response regulatory domain-containing protein</fullName>
    </recommendedName>
</protein>
<keyword evidence="2" id="KW-0597">Phosphoprotein</keyword>
<sequence>MSSPHVLVVDDTLVDRHVVSMALMRHNVRVTAVESVMQALMFLDSEHDVNMIVSDYCMPDMTGYDLLMEVKKSPKLAHLPVVIASSDNIPERIRKCLDGGAKDYILKPVKIVDLPPYKIQFYLYHRPLIVLPLSGHFFCLTKPKKHTMDELGIIDEGVDWRTRLGQDIRDRVTHDILVSLQMKLKTTTSTTLIDLQNVASRIEERIYKIAIDFGDYLWRTGLIKGDLDDSYPVLLNNFLHVRKQASTPSVVLLHEKNKNGEIIHAQGNVQGTSSSACCIKHVPYTMIIFHNSRKLVKYIKVILSYRTENNPRLCITNMHIAKHLHTL</sequence>
<name>A0A0E0QIB5_ORYRU</name>
<reference evidence="4" key="2">
    <citation type="submission" date="2015-06" db="UniProtKB">
        <authorList>
            <consortium name="EnsemblPlants"/>
        </authorList>
    </citation>
    <scope>IDENTIFICATION</scope>
</reference>
<dbReference type="AlphaFoldDB" id="A0A0E0QIB5"/>
<proteinExistence type="predicted"/>
<feature type="modified residue" description="4-aspartylphosphate" evidence="2">
    <location>
        <position position="55"/>
    </location>
</feature>
<feature type="domain" description="Response regulatory" evidence="3">
    <location>
        <begin position="5"/>
        <end position="122"/>
    </location>
</feature>
<keyword evidence="5" id="KW-1185">Reference proteome</keyword>
<evidence type="ECO:0000256" key="2">
    <source>
        <dbReference type="PROSITE-ProRule" id="PRU00169"/>
    </source>
</evidence>
<dbReference type="InterPro" id="IPR001789">
    <property type="entry name" value="Sig_transdc_resp-reg_receiver"/>
</dbReference>
<dbReference type="Proteomes" id="UP000008022">
    <property type="component" value="Unassembled WGS sequence"/>
</dbReference>
<dbReference type="Pfam" id="PF00072">
    <property type="entry name" value="Response_reg"/>
    <property type="match status" value="1"/>
</dbReference>
<dbReference type="CDD" id="cd17581">
    <property type="entry name" value="REC_typeA_ARR"/>
    <property type="match status" value="1"/>
</dbReference>
<evidence type="ECO:0000259" key="3">
    <source>
        <dbReference type="PROSITE" id="PS50110"/>
    </source>
</evidence>
<dbReference type="GO" id="GO:0000160">
    <property type="term" value="P:phosphorelay signal transduction system"/>
    <property type="evidence" value="ECO:0007669"/>
    <property type="project" value="UniProtKB-KW"/>
</dbReference>
<evidence type="ECO:0000313" key="4">
    <source>
        <dbReference type="EnsemblPlants" id="ORUFI08G14640.1"/>
    </source>
</evidence>
<dbReference type="GO" id="GO:0009736">
    <property type="term" value="P:cytokinin-activated signaling pathway"/>
    <property type="evidence" value="ECO:0007669"/>
    <property type="project" value="InterPro"/>
</dbReference>
<dbReference type="InterPro" id="IPR011006">
    <property type="entry name" value="CheY-like_superfamily"/>
</dbReference>
<dbReference type="HOGENOM" id="CLU_850970_0_0_1"/>
<evidence type="ECO:0000313" key="5">
    <source>
        <dbReference type="Proteomes" id="UP000008022"/>
    </source>
</evidence>
<keyword evidence="1" id="KW-0902">Two-component regulatory system</keyword>
<evidence type="ECO:0000256" key="1">
    <source>
        <dbReference type="ARBA" id="ARBA00023012"/>
    </source>
</evidence>
<dbReference type="EnsemblPlants" id="ORUFI08G14640.1">
    <property type="protein sequence ID" value="ORUFI08G14640.1"/>
    <property type="gene ID" value="ORUFI08G14640"/>
</dbReference>
<dbReference type="SMART" id="SM00448">
    <property type="entry name" value="REC"/>
    <property type="match status" value="1"/>
</dbReference>